<protein>
    <submittedName>
        <fullName evidence="1">ADP-ribosylglycohydrolase family protein</fullName>
    </submittedName>
</protein>
<sequence>MYHWRTLRFSVLAIVGLFIIAALTPSSHAAPKPLKRLSVAEYQDKVYAAWLGQIIGNIYGLSYEFRFIDQPGPDQFPYGFGPSLEKVKQVNGAFSDDDTDIEYMYLLQMEQHGFEPTYRQLAKAWQHHVRDKVWVANRNALTLMHAGYSPPLTGSKRYNPNWFQIDPQLVNEIWAVTAPGMLSYATGKSAWAARITNDDFGIEPTVHYAAMYAVAFFESDIATLIDIGTAALPPESRFGKTVEHMKALYRQYPDDWQTARQAMAKHYFKEFDYNRGAWTVVDANLNGACAILALLYGQGDFQRTLDIASGLGFDADNQAATMSGLLAIIGGTEALPNNLLYPLGQDVWEQPFNDRYINVSRYDLPDASLRDIAKRTAEQGEQVIINGGGKRVADPAGDYYLIAPDAAFHAPLELPSAPTLNGQLQQPFEFDIYPLPTPAGTSFQLVAGDLPQGLTLHQHQISGMPTQMGEFPITIALVRNPTQQQALDQPSERVEQDYFIRVYGTDLAQSASAVLTNKDLTPQQAELLRQPTNAPHTLYNQRNDSLPKIDYYGYRWAQPQTIDTLIFNPGNPQEFGGWLLSLDVQYLDENVQWQTIPSLVMTPPMNFDNSQWLKGSFIEHTIEFSPVTTTAIRIIGYAGGIEPDAFNESPKRYYSAAHQLKVYRAQ</sequence>
<dbReference type="EMBL" id="JAHZSS010000002">
    <property type="protein sequence ID" value="MBW8189858.1"/>
    <property type="molecule type" value="Genomic_DNA"/>
</dbReference>
<organism evidence="1 2">
    <name type="scientific">Neiella holothuriorum</name>
    <dbReference type="NCBI Taxonomy" id="2870530"/>
    <lineage>
        <taxon>Bacteria</taxon>
        <taxon>Pseudomonadati</taxon>
        <taxon>Pseudomonadota</taxon>
        <taxon>Gammaproteobacteria</taxon>
        <taxon>Alteromonadales</taxon>
        <taxon>Echinimonadaceae</taxon>
        <taxon>Neiella</taxon>
    </lineage>
</organism>
<gene>
    <name evidence="1" type="ORF">K0504_02325</name>
</gene>
<dbReference type="SUPFAM" id="SSF101478">
    <property type="entry name" value="ADP-ribosylglycohydrolase"/>
    <property type="match status" value="1"/>
</dbReference>
<name>A0ABS7EC01_9GAMM</name>
<dbReference type="Proteomes" id="UP001166251">
    <property type="component" value="Unassembled WGS sequence"/>
</dbReference>
<dbReference type="Gene3D" id="1.10.4080.10">
    <property type="entry name" value="ADP-ribosylation/Crystallin J1"/>
    <property type="match status" value="1"/>
</dbReference>
<evidence type="ECO:0000313" key="2">
    <source>
        <dbReference type="Proteomes" id="UP001166251"/>
    </source>
</evidence>
<evidence type="ECO:0000313" key="1">
    <source>
        <dbReference type="EMBL" id="MBW8189858.1"/>
    </source>
</evidence>
<comment type="caution">
    <text evidence="1">The sequence shown here is derived from an EMBL/GenBank/DDBJ whole genome shotgun (WGS) entry which is preliminary data.</text>
</comment>
<dbReference type="Gene3D" id="2.60.40.10">
    <property type="entry name" value="Immunoglobulins"/>
    <property type="match status" value="1"/>
</dbReference>
<keyword evidence="2" id="KW-1185">Reference proteome</keyword>
<dbReference type="Pfam" id="PF03747">
    <property type="entry name" value="ADP_ribosyl_GH"/>
    <property type="match status" value="1"/>
</dbReference>
<dbReference type="RefSeq" id="WP_220102540.1">
    <property type="nucleotide sequence ID" value="NZ_JAHZSS010000002.1"/>
</dbReference>
<accession>A0ABS7EC01</accession>
<proteinExistence type="predicted"/>
<dbReference type="InterPro" id="IPR036705">
    <property type="entry name" value="Ribosyl_crysJ1_sf"/>
</dbReference>
<dbReference type="InterPro" id="IPR013783">
    <property type="entry name" value="Ig-like_fold"/>
</dbReference>
<dbReference type="InterPro" id="IPR005502">
    <property type="entry name" value="Ribosyl_crysJ1"/>
</dbReference>
<reference evidence="1" key="1">
    <citation type="submission" date="2021-07" db="EMBL/GenBank/DDBJ databases">
        <title>Neiella marina sp. nov., isolated from the intestinal content of sea cucumber Apostichopus japonicus.</title>
        <authorList>
            <person name="Bai X."/>
        </authorList>
    </citation>
    <scope>NUCLEOTIDE SEQUENCE</scope>
    <source>
        <strain evidence="1">126</strain>
    </source>
</reference>